<reference evidence="1" key="1">
    <citation type="journal article" date="2015" name="Nature">
        <title>Complex archaea that bridge the gap between prokaryotes and eukaryotes.</title>
        <authorList>
            <person name="Spang A."/>
            <person name="Saw J.H."/>
            <person name="Jorgensen S.L."/>
            <person name="Zaremba-Niedzwiedzka K."/>
            <person name="Martijn J."/>
            <person name="Lind A.E."/>
            <person name="van Eijk R."/>
            <person name="Schleper C."/>
            <person name="Guy L."/>
            <person name="Ettema T.J."/>
        </authorList>
    </citation>
    <scope>NUCLEOTIDE SEQUENCE</scope>
</reference>
<sequence>MNEISRSERGGVILARTSREKLKAKDIDAFLILHGWEELSLDEGQRRGIVEYRVHPNDCKNTHKAPLWPAHEAARIELSGQQFKLVEQEGWALDSGVGCFDGYLNWVRHVRSPAAGGRRRRLKLTTAFDRCLGAGWPSVERAEEPPELRAEVIADTNVVRVWCVYCGCWHTHEKGTPGPTIIDKRLGHRVALCKADTPYKNSGYFLKAVIYETPLYV</sequence>
<evidence type="ECO:0000313" key="1">
    <source>
        <dbReference type="EMBL" id="KKL58230.1"/>
    </source>
</evidence>
<name>A0A0F9FLQ9_9ZZZZ</name>
<dbReference type="AlphaFoldDB" id="A0A0F9FLQ9"/>
<organism evidence="1">
    <name type="scientific">marine sediment metagenome</name>
    <dbReference type="NCBI Taxonomy" id="412755"/>
    <lineage>
        <taxon>unclassified sequences</taxon>
        <taxon>metagenomes</taxon>
        <taxon>ecological metagenomes</taxon>
    </lineage>
</organism>
<gene>
    <name evidence="1" type="ORF">LCGC14_2227460</name>
</gene>
<protein>
    <submittedName>
        <fullName evidence="1">Uncharacterized protein</fullName>
    </submittedName>
</protein>
<comment type="caution">
    <text evidence="1">The sequence shown here is derived from an EMBL/GenBank/DDBJ whole genome shotgun (WGS) entry which is preliminary data.</text>
</comment>
<dbReference type="EMBL" id="LAZR01029896">
    <property type="protein sequence ID" value="KKL58230.1"/>
    <property type="molecule type" value="Genomic_DNA"/>
</dbReference>
<accession>A0A0F9FLQ9</accession>
<proteinExistence type="predicted"/>